<evidence type="ECO:0000259" key="3">
    <source>
        <dbReference type="Pfam" id="PF25137"/>
    </source>
</evidence>
<proteinExistence type="predicted"/>
<sequence length="371" mass="38721">MILDLHIPTRILFGRGRIAEIGARTADIGGTALLVCGRHSARASGLLGTVETSLRAAGVTPVLFDRVTPDPRSDDIDDAVALASDRRCDVVIGLGGGSAVDAAKAVSAGLRHGPVGPLVATTITEEPLVPVIAVPTTAGSGAEVTKGAIITDVGRGLKAGIRGAALFPHTAVIDPRVLRTGTTVLARDAGFDALAHAVEGYVSRRANPVTRRYAEHALVLLADHLPRFVAGDTGPDILDNLALAALLGGFNVATASTCLPHRLQQAMGSVPAVPITHGRGLAMVYPEWLRRAYPFAQQQFDAIGEILGADDARAAVARVMSEAGIRGRLRDHGFDARHLDTMVGAVTGDIDNDPIPDADRETFRSILRASL</sequence>
<keyword evidence="1" id="KW-0560">Oxidoreductase</keyword>
<evidence type="ECO:0000313" key="4">
    <source>
        <dbReference type="EMBL" id="RDI55584.1"/>
    </source>
</evidence>
<dbReference type="FunFam" id="3.40.50.1970:FF:000003">
    <property type="entry name" value="Alcohol dehydrogenase, iron-containing"/>
    <property type="match status" value="1"/>
</dbReference>
<reference evidence="4 5" key="1">
    <citation type="submission" date="2018-07" db="EMBL/GenBank/DDBJ databases">
        <title>Genomic Encyclopedia of Type Strains, Phase IV (KMG-IV): sequencing the most valuable type-strain genomes for metagenomic binning, comparative biology and taxonomic classification.</title>
        <authorList>
            <person name="Goeker M."/>
        </authorList>
    </citation>
    <scope>NUCLEOTIDE SEQUENCE [LARGE SCALE GENOMIC DNA]</scope>
    <source>
        <strain evidence="4 5">DSM 44952</strain>
    </source>
</reference>
<accession>A0A370HEA8</accession>
<organism evidence="4 5">
    <name type="scientific">Nocardia mexicana</name>
    <dbReference type="NCBI Taxonomy" id="279262"/>
    <lineage>
        <taxon>Bacteria</taxon>
        <taxon>Bacillati</taxon>
        <taxon>Actinomycetota</taxon>
        <taxon>Actinomycetes</taxon>
        <taxon>Mycobacteriales</taxon>
        <taxon>Nocardiaceae</taxon>
        <taxon>Nocardia</taxon>
    </lineage>
</organism>
<dbReference type="Pfam" id="PF00465">
    <property type="entry name" value="Fe-ADH"/>
    <property type="match status" value="1"/>
</dbReference>
<dbReference type="Gene3D" id="3.40.50.1970">
    <property type="match status" value="1"/>
</dbReference>
<dbReference type="STRING" id="1210089.GCA_001613165_06672"/>
<comment type="caution">
    <text evidence="4">The sequence shown here is derived from an EMBL/GenBank/DDBJ whole genome shotgun (WGS) entry which is preliminary data.</text>
</comment>
<evidence type="ECO:0000256" key="1">
    <source>
        <dbReference type="ARBA" id="ARBA00023002"/>
    </source>
</evidence>
<dbReference type="Gene3D" id="1.20.1090.10">
    <property type="entry name" value="Dehydroquinate synthase-like - alpha domain"/>
    <property type="match status" value="1"/>
</dbReference>
<name>A0A370HEA8_9NOCA</name>
<dbReference type="SUPFAM" id="SSF56796">
    <property type="entry name" value="Dehydroquinate synthase-like"/>
    <property type="match status" value="1"/>
</dbReference>
<dbReference type="InterPro" id="IPR056798">
    <property type="entry name" value="ADH_Fe_C"/>
</dbReference>
<dbReference type="Pfam" id="PF25137">
    <property type="entry name" value="ADH_Fe_C"/>
    <property type="match status" value="1"/>
</dbReference>
<dbReference type="RefSeq" id="WP_068029071.1">
    <property type="nucleotide sequence ID" value="NZ_QQAZ01000001.1"/>
</dbReference>
<dbReference type="Proteomes" id="UP000255355">
    <property type="component" value="Unassembled WGS sequence"/>
</dbReference>
<dbReference type="PANTHER" id="PTHR11496:SF83">
    <property type="entry name" value="HYDROXYACID-OXOACID TRANSHYDROGENASE, MITOCHONDRIAL"/>
    <property type="match status" value="1"/>
</dbReference>
<dbReference type="InterPro" id="IPR039697">
    <property type="entry name" value="Alcohol_dehydrogenase_Fe"/>
</dbReference>
<protein>
    <submittedName>
        <fullName evidence="4">Alcohol dehydrogenase</fullName>
    </submittedName>
</protein>
<dbReference type="GO" id="GO:0046872">
    <property type="term" value="F:metal ion binding"/>
    <property type="evidence" value="ECO:0007669"/>
    <property type="project" value="InterPro"/>
</dbReference>
<dbReference type="InterPro" id="IPR001670">
    <property type="entry name" value="ADH_Fe/GldA"/>
</dbReference>
<evidence type="ECO:0000313" key="5">
    <source>
        <dbReference type="Proteomes" id="UP000255355"/>
    </source>
</evidence>
<gene>
    <name evidence="4" type="ORF">DFR68_101417</name>
</gene>
<keyword evidence="5" id="KW-1185">Reference proteome</keyword>
<evidence type="ECO:0000259" key="2">
    <source>
        <dbReference type="Pfam" id="PF00465"/>
    </source>
</evidence>
<feature type="domain" description="Fe-containing alcohol dehydrogenase-like C-terminal" evidence="3">
    <location>
        <begin position="189"/>
        <end position="368"/>
    </location>
</feature>
<feature type="domain" description="Alcohol dehydrogenase iron-type/glycerol dehydrogenase GldA" evidence="2">
    <location>
        <begin position="8"/>
        <end position="175"/>
    </location>
</feature>
<dbReference type="AlphaFoldDB" id="A0A370HEA8"/>
<dbReference type="EMBL" id="QQAZ01000001">
    <property type="protein sequence ID" value="RDI55584.1"/>
    <property type="molecule type" value="Genomic_DNA"/>
</dbReference>
<dbReference type="GO" id="GO:0004022">
    <property type="term" value="F:alcohol dehydrogenase (NAD+) activity"/>
    <property type="evidence" value="ECO:0007669"/>
    <property type="project" value="UniProtKB-ARBA"/>
</dbReference>
<dbReference type="PANTHER" id="PTHR11496">
    <property type="entry name" value="ALCOHOL DEHYDROGENASE"/>
    <property type="match status" value="1"/>
</dbReference>
<dbReference type="OrthoDB" id="323926at2"/>